<name>A0A5B6YW35_DAVIN</name>
<keyword evidence="6" id="KW-0539">Nucleus</keyword>
<dbReference type="InterPro" id="IPR029295">
    <property type="entry name" value="SnAC"/>
</dbReference>
<dbReference type="Gene3D" id="3.40.50.10810">
    <property type="entry name" value="Tandem AAA-ATPase domain"/>
    <property type="match status" value="1"/>
</dbReference>
<feature type="compositionally biased region" description="Polar residues" evidence="8">
    <location>
        <begin position="2041"/>
        <end position="2064"/>
    </location>
</feature>
<protein>
    <recommendedName>
        <fullName evidence="13">Chromatin structure-remodeling complex protein SYD</fullName>
    </recommendedName>
</protein>
<dbReference type="CDD" id="cd18793">
    <property type="entry name" value="SF2_C_SNF"/>
    <property type="match status" value="1"/>
</dbReference>
<dbReference type="InterPro" id="IPR001650">
    <property type="entry name" value="Helicase_C-like"/>
</dbReference>
<feature type="region of interest" description="Disordered" evidence="8">
    <location>
        <begin position="3313"/>
        <end position="3366"/>
    </location>
</feature>
<dbReference type="SUPFAM" id="SSF52540">
    <property type="entry name" value="P-loop containing nucleoside triphosphate hydrolases"/>
    <property type="match status" value="2"/>
</dbReference>
<feature type="region of interest" description="Disordered" evidence="8">
    <location>
        <begin position="3141"/>
        <end position="3178"/>
    </location>
</feature>
<dbReference type="InterPro" id="IPR014012">
    <property type="entry name" value="HSA_dom"/>
</dbReference>
<evidence type="ECO:0000259" key="10">
    <source>
        <dbReference type="PROSITE" id="PS51194"/>
    </source>
</evidence>
<feature type="compositionally biased region" description="Basic and acidic residues" evidence="8">
    <location>
        <begin position="2256"/>
        <end position="2284"/>
    </location>
</feature>
<evidence type="ECO:0000256" key="8">
    <source>
        <dbReference type="SAM" id="MobiDB-lite"/>
    </source>
</evidence>
<feature type="region of interest" description="Disordered" evidence="8">
    <location>
        <begin position="574"/>
        <end position="633"/>
    </location>
</feature>
<reference evidence="12" key="1">
    <citation type="submission" date="2019-08" db="EMBL/GenBank/DDBJ databases">
        <title>Reference gene set and small RNA set construction with multiple tissues from Davidia involucrata Baill.</title>
        <authorList>
            <person name="Yang H."/>
            <person name="Zhou C."/>
            <person name="Li G."/>
            <person name="Wang J."/>
            <person name="Gao P."/>
            <person name="Wang M."/>
            <person name="Wang R."/>
            <person name="Zhao Y."/>
        </authorList>
    </citation>
    <scope>NUCLEOTIDE SEQUENCE</scope>
    <source>
        <tissue evidence="12">Mixed with DoveR01_LX</tissue>
    </source>
</reference>
<gene>
    <name evidence="12" type="ORF">Din_005515</name>
</gene>
<feature type="compositionally biased region" description="Basic and acidic residues" evidence="8">
    <location>
        <begin position="2784"/>
        <end position="2813"/>
    </location>
</feature>
<feature type="region of interest" description="Disordered" evidence="8">
    <location>
        <begin position="271"/>
        <end position="296"/>
    </location>
</feature>
<dbReference type="PROSITE" id="PS51192">
    <property type="entry name" value="HELICASE_ATP_BIND_1"/>
    <property type="match status" value="1"/>
</dbReference>
<keyword evidence="5" id="KW-0067">ATP-binding</keyword>
<feature type="domain" description="Helicase C-terminal" evidence="10">
    <location>
        <begin position="1467"/>
        <end position="1613"/>
    </location>
</feature>
<dbReference type="GO" id="GO:0042393">
    <property type="term" value="F:histone binding"/>
    <property type="evidence" value="ECO:0007669"/>
    <property type="project" value="InterPro"/>
</dbReference>
<keyword evidence="2" id="KW-0547">Nucleotide-binding</keyword>
<dbReference type="Pfam" id="PF00176">
    <property type="entry name" value="SNF2-rel_dom"/>
    <property type="match status" value="1"/>
</dbReference>
<feature type="compositionally biased region" description="Basic and acidic residues" evidence="8">
    <location>
        <begin position="2882"/>
        <end position="2896"/>
    </location>
</feature>
<dbReference type="SMART" id="SM00487">
    <property type="entry name" value="DEXDc"/>
    <property type="match status" value="1"/>
</dbReference>
<feature type="compositionally biased region" description="Basic and acidic residues" evidence="8">
    <location>
        <begin position="2669"/>
        <end position="2698"/>
    </location>
</feature>
<feature type="compositionally biased region" description="Basic and acidic residues" evidence="8">
    <location>
        <begin position="2427"/>
        <end position="2438"/>
    </location>
</feature>
<keyword evidence="3" id="KW-0378">Hydrolase</keyword>
<feature type="compositionally biased region" description="Basic and acidic residues" evidence="8">
    <location>
        <begin position="2836"/>
        <end position="2847"/>
    </location>
</feature>
<organism evidence="12">
    <name type="scientific">Davidia involucrata</name>
    <name type="common">Dove tree</name>
    <dbReference type="NCBI Taxonomy" id="16924"/>
    <lineage>
        <taxon>Eukaryota</taxon>
        <taxon>Viridiplantae</taxon>
        <taxon>Streptophyta</taxon>
        <taxon>Embryophyta</taxon>
        <taxon>Tracheophyta</taxon>
        <taxon>Spermatophyta</taxon>
        <taxon>Magnoliopsida</taxon>
        <taxon>eudicotyledons</taxon>
        <taxon>Gunneridae</taxon>
        <taxon>Pentapetalae</taxon>
        <taxon>asterids</taxon>
        <taxon>Cornales</taxon>
        <taxon>Nyssaceae</taxon>
        <taxon>Davidia</taxon>
    </lineage>
</organism>
<feature type="compositionally biased region" description="Basic and acidic residues" evidence="8">
    <location>
        <begin position="2947"/>
        <end position="2956"/>
    </location>
</feature>
<feature type="compositionally biased region" description="Polar residues" evidence="8">
    <location>
        <begin position="2626"/>
        <end position="2643"/>
    </location>
</feature>
<feature type="region of interest" description="Disordered" evidence="8">
    <location>
        <begin position="3225"/>
        <end position="3256"/>
    </location>
</feature>
<dbReference type="Pfam" id="PF14619">
    <property type="entry name" value="SnAC"/>
    <property type="match status" value="1"/>
</dbReference>
<keyword evidence="7" id="KW-0175">Coiled coil</keyword>
<feature type="compositionally biased region" description="Basic and acidic residues" evidence="8">
    <location>
        <begin position="2977"/>
        <end position="2992"/>
    </location>
</feature>
<feature type="region of interest" description="Disordered" evidence="8">
    <location>
        <begin position="1923"/>
        <end position="1947"/>
    </location>
</feature>
<feature type="region of interest" description="Disordered" evidence="8">
    <location>
        <begin position="115"/>
        <end position="225"/>
    </location>
</feature>
<keyword evidence="4" id="KW-0347">Helicase</keyword>
<evidence type="ECO:0000313" key="12">
    <source>
        <dbReference type="EMBL" id="MPA36074.1"/>
    </source>
</evidence>
<dbReference type="InterPro" id="IPR000330">
    <property type="entry name" value="SNF2_N"/>
</dbReference>
<feature type="compositionally biased region" description="Acidic residues" evidence="8">
    <location>
        <begin position="2710"/>
        <end position="2720"/>
    </location>
</feature>
<dbReference type="EMBL" id="GHES01005515">
    <property type="protein sequence ID" value="MPA36074.1"/>
    <property type="molecule type" value="Transcribed_RNA"/>
</dbReference>
<dbReference type="CDD" id="cd17996">
    <property type="entry name" value="DEXHc_SMARCA2_SMARCA4"/>
    <property type="match status" value="1"/>
</dbReference>
<evidence type="ECO:0000256" key="4">
    <source>
        <dbReference type="ARBA" id="ARBA00022806"/>
    </source>
</evidence>
<accession>A0A5B6YW35</accession>
<feature type="region of interest" description="Disordered" evidence="8">
    <location>
        <begin position="2427"/>
        <end position="2464"/>
    </location>
</feature>
<feature type="region of interest" description="Disordered" evidence="8">
    <location>
        <begin position="1843"/>
        <end position="1908"/>
    </location>
</feature>
<feature type="compositionally biased region" description="Polar residues" evidence="8">
    <location>
        <begin position="1884"/>
        <end position="1907"/>
    </location>
</feature>
<feature type="compositionally biased region" description="Basic and acidic residues" evidence="8">
    <location>
        <begin position="583"/>
        <end position="597"/>
    </location>
</feature>
<evidence type="ECO:0000259" key="11">
    <source>
        <dbReference type="PROSITE" id="PS51204"/>
    </source>
</evidence>
<comment type="subcellular location">
    <subcellularLocation>
        <location evidence="1">Nucleus</location>
    </subcellularLocation>
</comment>
<feature type="region of interest" description="Disordered" evidence="8">
    <location>
        <begin position="2781"/>
        <end position="2958"/>
    </location>
</feature>
<dbReference type="FunFam" id="3.40.50.10810:FF:000016">
    <property type="entry name" value="Chromatin structure-remodeling complex protein SYD"/>
    <property type="match status" value="1"/>
</dbReference>
<dbReference type="InterPro" id="IPR038718">
    <property type="entry name" value="SNF2-like_sf"/>
</dbReference>
<sequence>MAAPHNVELEAAKFLHKLIQESTDEPVKLATKLYVILQHMKSSGKENSMPYQVISRAMETVINQHGLDIEVLKSSRLPLTGGTHMGDSSSSQFAGSSQTVGIVKDSKASLAENEITKIDSHASNRPLVGPSGAGQNIYQGSVSHLGSKSLDHESPSSFDTRSTNSQSQERRDTPNWDKVNQKDSKKANSKRKRTDSLSITEPHIDKPQQLDTHNLNTRKGKVMNKVKPPGKLFVESGEHGHSNMVQSSGQMEHIPSISGNMTSMFRAKQESQHLTEKSLDSTNIANSMSRAPNSRYPEEMEVSSSLGLQQGVSQPSTHDILRSRGIWNQNKIGSPFEKSQVSRFPSNAGCGNLTADILMQQSTGPSLGSGVAGKVHGVMPGASGSYPQVEPGISSPMHFSSSLYDNHGLAAKMHKERSMEAFPAMPSIELSAGKDAVDSEHLKHGFMKGAVTSTTDKTVEAQFFSANRGEGASTNISTGKALEHEGGISDILANANKIVQSGVRNNVTAMSMLRGAAPRDTGKSPVSQASAVCGMPFKEQHLKQLRAQCLVFLAFRNGLMPKKLHLEIALGNFFPKEGGTADGPRKELIDHKGKEQSNNDSSSVPEVTMPLGRPDNVRETERIPPGPSYTGILPEINSLSKEVENPSMMEDTNGLPPNLSVHAEERRHLLATRRNPESQMSIQEIADPQAFLTKGSQPDSLRGLPVSNHEDDLENGHRQVGIANQASSVMGISKQMKPEMIRWTGIGSHNEAFKGPLPDSAVPHEPVPKDNAPTQSQNLGECNVQGNRRADSHLPSFPLREHWKPISGMDGGHHTVLSVKDANVLSKHVIEVLETDQEEEDISVSTDLPPYPEYTTSEKWIMDHQKRKLLAEQNWALKQRKTEERIAACSHKLKETVSSSEDISAKTKSVIELKKLQLLELQRRLRSDIVNDFFKPITSEMDRLKSIKKHRIGRRSKQLERYEQKMKEERQKRIRERQKEFFSEIEVHKERLDDVFKMKRERWKGFNKYVREFHKRKERIHREKIDRIQREKINLLKINDVEGYLRMVQDAKSDRVKQLLKETEKYLQKLGSKLRDEKARQFETDMDENQTVSFVEKNEFVIENEDETDQAKHYMESNEKYYLMAHSIKESITEQPTCLHGGKLREYQMNGLRWLVSLYNNHLNGILADEMGLGKTVQVIALICYLMETKNDRGPFLVVVPSSVLPGWESEINFWAPSIHKIVYSGPPEDRRRLFKERIVHQKFNVLLTTYEYLMNKHDRPKLSKIHWHYIIIDEGHRIKNASCKLNAELKHYHSSHRLLLTGTPLQNNLEELWALLNFLLPNIFNSSEDFSQWFNKPFESNGDNSPDQALLSEEENLLIINRLHQVLRPFVLRRLKHKVENELPEKIERLVRCEASAYQKLLMKRVDDNLGAIGTSKARSVHNSVMELRNICNHPYLSQIHAEEVHNWIPMHYLPNVVRLCGKLEMLDRLLPKLKATDHRILFFSTMTRLLDVMEDYLYFKQYRYLRLDGHTSGGERGALIDNFNQPGSPFFIFLLSIRAGGVGVNLQAADTVIIFDTDWNPQVDLQAQARAHRIGQKKDVLVLRLETVQTVEEQVRAAAEHKLGVANQSITAGFFDNNTSAEDRREYLESLLRECKKEEAAPVLDDDALNYLIARSESEIDIFESVDKKRREEEMATWKKLVRGQGTDVSEPFPPLPSRLLTDDDLKPFYEAMKIFEVSNVGMVSNVGVKRKSESLGGLDTQQYGRGKRAREVRSYEEQWTEEEFEKICQVDSPESTKLKEEVLENNLPTVASGSIEVISKAEPEKNLPAVASGSIEVVGKAEPVAESKLPPQPSVVLPMQQSKMVTPPSRRGRGRPKRATVEMPQSPVVLSTPGVGRMDMGSQSEKNSSCPTAPDPNSSPSSATVKGITGTIRQFGVWIAPSSQSTPPQPSIGSPPSITTSSPSISVQIEGQILKTQGGEKAPRRRGKKQVMIAPAVLVPPAPSGTTELDMGIKVGAVSSFPVVSGPKSQSGESAPRRRGKKQGLTSPAVPVLPAPSGTGQTNSGLQSGNVSSFPMTTGPDSVSVSVSGSVMTHGISNEQGQVSPVVPVLPASPGTSKFDVKNELPAEPVEKMVDLGKRKIENSGMVDLRKGMISPDVPVFPAPSGTGEPYVGLQRARVSSSPMASGLKPQNKEKAPRRRGRRLGMISPAVPVLPAPGTGQADMGLQSANVSSFPTVSDPDSVSGSTTLKSINQEQGPVSSVAPVLLASSRTSHLDVKSELPAEPTEKMADVRQHSKEKSDMSNNMDVNATVPLRFQTSESSHSETKIDEPFQGEGDGVSDLPISNENFIEVTGSRSLTLKTAASVVEFPMDKSDNQSGKVDAKENEKKVPVLDETLVSRPEVTENQYSEEKALSTLSSSETATQGLDILIEKSQCQVGREIDDAKVQENKDHAPSEVLVSEPEMTKNQSSEEKAFSALSTSGTAAPVLDLPIEKSDCQSGKENVVELQENQDHVLDEAIVSKPEVTLNQSMDEKAFSALSSLETATPVLDLSIEKSESQFGREIDAKVQENKDPIPGETFVLKSEATENQMLEENAFSTLETAAPVLDIPSEISESQPRRESDAEVPENKDPVLNVALASKTEVTQNQSFGEKASSTLGTAAPPLDLPIENSEGQSGREIVVEVQESKDPGLEDTKVSKPEVTENQIAEEKDSSTLETAAPVLDLPMDESENQSEMEDGKEQENKVPVPDGVLVSEPEVTENQNLEGKALSTLDTAAPIFDLLIDKSESQSGKEIVVEIQENKDPVPGEARVSKPEVTENGSVEEKDFSTLETAAPVLDLPMNESENQSWTEDAKEQDNKDPVPDGALVSKPEVSGNKSSEERALLTLDTAAPNFDLPIDKSENQSGKKIDAEAQQNKDPVSEEALASKPEVTENQYVEGKDLTSETSAPVLDFPMTESESQSGKEDAKEQDVTDPVLGGALALKAEVSENQSAKEIDAEVQKNKDPLPEEAIVSNPEVTQNQSVEERAFSTLEIAAPVLNLSIDVSENQSVEEIDTEQENKVPVLEEVLVSKLEVTNQIVQEKTFLMLETATPSLDLPIDESENQSRKEIVAEVQKNKDPVPEEAPVSKPVVTENRSTVEKAFSTLETAAPVLDLSINEAGNQSGKEDAKEQGPVPDEALVSESEVTESVEENAFSTLETTARVLDLPINEVKHQSGKEDAQEQVNKDPFLDGALLSKPEVSENQSFEEEALSTFNKAAPSFDPPVDKSENRSGMEIDAEVQENKDLDKALIMKSEVCKPETVLTADCVQTGADYNMEVASAISLDAGQKDDIPFPEPPAVDTSLNSSCMETSSIDMGSLCPSEGAQESASGGTDNQTMPQ</sequence>
<feature type="coiled-coil region" evidence="7">
    <location>
        <begin position="952"/>
        <end position="979"/>
    </location>
</feature>
<evidence type="ECO:0000256" key="6">
    <source>
        <dbReference type="ARBA" id="ARBA00023242"/>
    </source>
</evidence>
<feature type="compositionally biased region" description="Basic and acidic residues" evidence="8">
    <location>
        <begin position="2354"/>
        <end position="2375"/>
    </location>
</feature>
<evidence type="ECO:0000256" key="3">
    <source>
        <dbReference type="ARBA" id="ARBA00022801"/>
    </source>
</evidence>
<feature type="region of interest" description="Disordered" evidence="8">
    <location>
        <begin position="3098"/>
        <end position="3117"/>
    </location>
</feature>
<feature type="region of interest" description="Disordered" evidence="8">
    <location>
        <begin position="2585"/>
        <end position="2731"/>
    </location>
</feature>
<feature type="compositionally biased region" description="Polar residues" evidence="8">
    <location>
        <begin position="3351"/>
        <end position="3366"/>
    </location>
</feature>
<dbReference type="PROSITE" id="PS51204">
    <property type="entry name" value="HSA"/>
    <property type="match status" value="1"/>
</dbReference>
<evidence type="ECO:0000256" key="1">
    <source>
        <dbReference type="ARBA" id="ARBA00004123"/>
    </source>
</evidence>
<evidence type="ECO:0000256" key="7">
    <source>
        <dbReference type="SAM" id="Coils"/>
    </source>
</evidence>
<dbReference type="GO" id="GO:0004386">
    <property type="term" value="F:helicase activity"/>
    <property type="evidence" value="ECO:0007669"/>
    <property type="project" value="UniProtKB-KW"/>
</dbReference>
<feature type="region of interest" description="Disordered" evidence="8">
    <location>
        <begin position="754"/>
        <end position="775"/>
    </location>
</feature>
<feature type="domain" description="Helicase ATP-binding" evidence="9">
    <location>
        <begin position="1156"/>
        <end position="1323"/>
    </location>
</feature>
<feature type="compositionally biased region" description="Basic and acidic residues" evidence="8">
    <location>
        <begin position="2601"/>
        <end position="2615"/>
    </location>
</feature>
<feature type="region of interest" description="Disordered" evidence="8">
    <location>
        <begin position="2973"/>
        <end position="2995"/>
    </location>
</feature>
<feature type="compositionally biased region" description="Polar residues" evidence="8">
    <location>
        <begin position="280"/>
        <end position="292"/>
    </location>
</feature>
<feature type="compositionally biased region" description="Polar residues" evidence="8">
    <location>
        <begin position="133"/>
        <end position="146"/>
    </location>
</feature>
<feature type="compositionally biased region" description="Low complexity" evidence="8">
    <location>
        <begin position="1924"/>
        <end position="1947"/>
    </location>
</feature>
<dbReference type="InterPro" id="IPR027417">
    <property type="entry name" value="P-loop_NTPase"/>
</dbReference>
<feature type="region of interest" description="Disordered" evidence="8">
    <location>
        <begin position="2004"/>
        <end position="2069"/>
    </location>
</feature>
<dbReference type="SMART" id="SM01314">
    <property type="entry name" value="SnAC"/>
    <property type="match status" value="1"/>
</dbReference>
<proteinExistence type="predicted"/>
<dbReference type="Gene3D" id="3.40.50.300">
    <property type="entry name" value="P-loop containing nucleotide triphosphate hydrolases"/>
    <property type="match status" value="1"/>
</dbReference>
<evidence type="ECO:0000259" key="9">
    <source>
        <dbReference type="PROSITE" id="PS51192"/>
    </source>
</evidence>
<evidence type="ECO:0000256" key="5">
    <source>
        <dbReference type="ARBA" id="ARBA00022840"/>
    </source>
</evidence>
<evidence type="ECO:0000256" key="2">
    <source>
        <dbReference type="ARBA" id="ARBA00022741"/>
    </source>
</evidence>
<feature type="region of interest" description="Disordered" evidence="8">
    <location>
        <begin position="2163"/>
        <end position="2184"/>
    </location>
</feature>
<dbReference type="InterPro" id="IPR049730">
    <property type="entry name" value="SNF2/RAD54-like_C"/>
</dbReference>
<dbReference type="PROSITE" id="PS51194">
    <property type="entry name" value="HELICASE_CTER"/>
    <property type="match status" value="1"/>
</dbReference>
<evidence type="ECO:0008006" key="13">
    <source>
        <dbReference type="Google" id="ProtNLM"/>
    </source>
</evidence>
<dbReference type="GO" id="GO:0005634">
    <property type="term" value="C:nucleus"/>
    <property type="evidence" value="ECO:0007669"/>
    <property type="project" value="UniProtKB-SubCell"/>
</dbReference>
<feature type="region of interest" description="Disordered" evidence="8">
    <location>
        <begin position="2254"/>
        <end position="2288"/>
    </location>
</feature>
<dbReference type="FunFam" id="3.40.50.300:FF:000871">
    <property type="entry name" value="Chromatin structure-remodeling complex protein SYD"/>
    <property type="match status" value="1"/>
</dbReference>
<dbReference type="GO" id="GO:0016787">
    <property type="term" value="F:hydrolase activity"/>
    <property type="evidence" value="ECO:0007669"/>
    <property type="project" value="UniProtKB-KW"/>
</dbReference>
<dbReference type="SMART" id="SM00490">
    <property type="entry name" value="HELICc"/>
    <property type="match status" value="1"/>
</dbReference>
<dbReference type="PANTHER" id="PTHR10799">
    <property type="entry name" value="SNF2/RAD54 HELICASE FAMILY"/>
    <property type="match status" value="1"/>
</dbReference>
<feature type="compositionally biased region" description="Polar residues" evidence="8">
    <location>
        <begin position="155"/>
        <end position="167"/>
    </location>
</feature>
<dbReference type="InterPro" id="IPR014001">
    <property type="entry name" value="Helicase_ATP-bd"/>
</dbReference>
<feature type="region of interest" description="Disordered" evidence="8">
    <location>
        <begin position="2354"/>
        <end position="2404"/>
    </location>
</feature>
<feature type="compositionally biased region" description="Polar residues" evidence="8">
    <location>
        <begin position="3328"/>
        <end position="3341"/>
    </location>
</feature>
<dbReference type="Pfam" id="PF00271">
    <property type="entry name" value="Helicase_C"/>
    <property type="match status" value="1"/>
</dbReference>
<feature type="compositionally biased region" description="Basic and acidic residues" evidence="8">
    <location>
        <begin position="168"/>
        <end position="186"/>
    </location>
</feature>
<dbReference type="GO" id="GO:0005524">
    <property type="term" value="F:ATP binding"/>
    <property type="evidence" value="ECO:0007669"/>
    <property type="project" value="UniProtKB-KW"/>
</dbReference>
<feature type="domain" description="HSA" evidence="11">
    <location>
        <begin position="964"/>
        <end position="1038"/>
    </location>
</feature>